<dbReference type="CDD" id="cd06225">
    <property type="entry name" value="HAMP"/>
    <property type="match status" value="1"/>
</dbReference>
<keyword evidence="2" id="KW-0145">Chemotaxis</keyword>
<dbReference type="GO" id="GO:0007165">
    <property type="term" value="P:signal transduction"/>
    <property type="evidence" value="ECO:0007669"/>
    <property type="project" value="UniProtKB-KW"/>
</dbReference>
<evidence type="ECO:0000256" key="4">
    <source>
        <dbReference type="PROSITE-ProRule" id="PRU00284"/>
    </source>
</evidence>
<keyword evidence="7" id="KW-0812">Transmembrane</keyword>
<feature type="transmembrane region" description="Helical" evidence="7">
    <location>
        <begin position="320"/>
        <end position="341"/>
    </location>
</feature>
<dbReference type="OrthoDB" id="7905274at2"/>
<keyword evidence="7" id="KW-0472">Membrane</keyword>
<dbReference type="STRING" id="937218.SAMN06297251_1349"/>
<evidence type="ECO:0000256" key="7">
    <source>
        <dbReference type="SAM" id="Phobius"/>
    </source>
</evidence>
<name>A0A1W2EV33_9HYPH</name>
<dbReference type="InterPro" id="IPR003660">
    <property type="entry name" value="HAMP_dom"/>
</dbReference>
<sequence length="701" mass="74507">MRMTLKTKLGATFAVVVALSGISMFVAIENLASLDAKIQEIVDGNAARNNLAATINARTLRIARDEKNYILANTESEFKRFGDRIEAEEAALRDDIAHLREMSSDEIGKPRVDAFSAAWDDFMQEHRKVRDFAGLNSGEKALEVAENAGKTVTATLLPYRDLLETMRQRVTGSDGVSMATYEQMQDLEAKIFQTAVDLRNVLLTMGNPQSQANYVEALDNRMAAVGGEVEAIKARVPSTQAALFTSFEQGIDKWLPLVDRARDIAVENGDYKAFELANGGAAEARQKSVDALNAVIELNNQQMAAASAGAKELYAFSRNLLIGLLIGSTLLAAIAATWIIFNISRALSSALGLARSVADGDLNATASVKSNDEIKDVIDALNAMVAKLKTVVGEVTGAARNVSAGSQEMSAAAEQLSQGATEQASSTEEASASMEQMASNIKQNADNANQTETIARKSAQDAQASGEAVGNAVKAMETIAEKILIVQEIARQTDLLALNAAVEAARAGEHGRGFAVVASEVRKLAERSQAAAQQISGLSGDTVKAAQQAGDMLTRLVPDIQKTAELVSEISNASREQNAGAAQINTAIQQLDKVTQQNTSAAEEMASTSEELASQADQLSQAISYFRLDQSAGEVAPKMPAKQKKKGLGVADMHEAIRVAAPGMASAHKPASRHSTGGFDLDMDDGGDDLDNRFVRNGRAA</sequence>
<feature type="compositionally biased region" description="Low complexity" evidence="6">
    <location>
        <begin position="420"/>
        <end position="436"/>
    </location>
</feature>
<dbReference type="GO" id="GO:0006935">
    <property type="term" value="P:chemotaxis"/>
    <property type="evidence" value="ECO:0007669"/>
    <property type="project" value="UniProtKB-KW"/>
</dbReference>
<dbReference type="Pfam" id="PF00672">
    <property type="entry name" value="HAMP"/>
    <property type="match status" value="1"/>
</dbReference>
<dbReference type="EMBL" id="FWXR01000034">
    <property type="protein sequence ID" value="SMD13018.1"/>
    <property type="molecule type" value="Genomic_DNA"/>
</dbReference>
<accession>A0A1W2EV33</accession>
<dbReference type="RefSeq" id="WP_139798545.1">
    <property type="nucleotide sequence ID" value="NZ_FWXR01000034.1"/>
</dbReference>
<keyword evidence="7" id="KW-1133">Transmembrane helix</keyword>
<evidence type="ECO:0000313" key="10">
    <source>
        <dbReference type="EMBL" id="SMD13018.1"/>
    </source>
</evidence>
<evidence type="ECO:0000256" key="1">
    <source>
        <dbReference type="ARBA" id="ARBA00004370"/>
    </source>
</evidence>
<evidence type="ECO:0000256" key="2">
    <source>
        <dbReference type="ARBA" id="ARBA00022500"/>
    </source>
</evidence>
<dbReference type="PROSITE" id="PS50111">
    <property type="entry name" value="CHEMOTAXIS_TRANSDUC_2"/>
    <property type="match status" value="1"/>
</dbReference>
<reference evidence="10 11" key="1">
    <citation type="submission" date="2017-04" db="EMBL/GenBank/DDBJ databases">
        <authorList>
            <person name="Afonso C.L."/>
            <person name="Miller P.J."/>
            <person name="Scott M.A."/>
            <person name="Spackman E."/>
            <person name="Goraichik I."/>
            <person name="Dimitrov K.M."/>
            <person name="Suarez D.L."/>
            <person name="Swayne D.E."/>
        </authorList>
    </citation>
    <scope>NUCLEOTIDE SEQUENCE [LARGE SCALE GENOMIC DNA]</scope>
    <source>
        <strain evidence="10 11">CGMCC 1.10972</strain>
    </source>
</reference>
<evidence type="ECO:0000256" key="6">
    <source>
        <dbReference type="SAM" id="MobiDB-lite"/>
    </source>
</evidence>
<feature type="coiled-coil region" evidence="5">
    <location>
        <begin position="584"/>
        <end position="611"/>
    </location>
</feature>
<dbReference type="Pfam" id="PF12729">
    <property type="entry name" value="4HB_MCP_1"/>
    <property type="match status" value="1"/>
</dbReference>
<dbReference type="PANTHER" id="PTHR43531">
    <property type="entry name" value="PROTEIN ICFG"/>
    <property type="match status" value="1"/>
</dbReference>
<dbReference type="PANTHER" id="PTHR43531:SF11">
    <property type="entry name" value="METHYL-ACCEPTING CHEMOTAXIS PROTEIN 3"/>
    <property type="match status" value="1"/>
</dbReference>
<dbReference type="AlphaFoldDB" id="A0A1W2EV33"/>
<dbReference type="SUPFAM" id="SSF58104">
    <property type="entry name" value="Methyl-accepting chemotaxis protein (MCP) signaling domain"/>
    <property type="match status" value="1"/>
</dbReference>
<feature type="compositionally biased region" description="Polar residues" evidence="6">
    <location>
        <begin position="410"/>
        <end position="419"/>
    </location>
</feature>
<feature type="region of interest" description="Disordered" evidence="6">
    <location>
        <begin position="410"/>
        <end position="436"/>
    </location>
</feature>
<evidence type="ECO:0000259" key="9">
    <source>
        <dbReference type="PROSITE" id="PS50885"/>
    </source>
</evidence>
<protein>
    <submittedName>
        <fullName evidence="10">Methyl-accepting chemotaxis sensory transducer</fullName>
    </submittedName>
</protein>
<evidence type="ECO:0000256" key="3">
    <source>
        <dbReference type="ARBA" id="ARBA00029447"/>
    </source>
</evidence>
<comment type="similarity">
    <text evidence="3">Belongs to the methyl-accepting chemotaxis (MCP) protein family.</text>
</comment>
<dbReference type="InterPro" id="IPR051310">
    <property type="entry name" value="MCP_chemotaxis"/>
</dbReference>
<dbReference type="PROSITE" id="PS50885">
    <property type="entry name" value="HAMP"/>
    <property type="match status" value="1"/>
</dbReference>
<dbReference type="PRINTS" id="PR00260">
    <property type="entry name" value="CHEMTRNSDUCR"/>
</dbReference>
<feature type="region of interest" description="Disordered" evidence="6">
    <location>
        <begin position="663"/>
        <end position="701"/>
    </location>
</feature>
<evidence type="ECO:0000256" key="5">
    <source>
        <dbReference type="SAM" id="Coils"/>
    </source>
</evidence>
<keyword evidence="11" id="KW-1185">Reference proteome</keyword>
<dbReference type="GO" id="GO:0004888">
    <property type="term" value="F:transmembrane signaling receptor activity"/>
    <property type="evidence" value="ECO:0007669"/>
    <property type="project" value="InterPro"/>
</dbReference>
<evidence type="ECO:0000313" key="11">
    <source>
        <dbReference type="Proteomes" id="UP000192656"/>
    </source>
</evidence>
<proteinExistence type="inferred from homology"/>
<dbReference type="SMART" id="SM00304">
    <property type="entry name" value="HAMP"/>
    <property type="match status" value="1"/>
</dbReference>
<feature type="domain" description="Methyl-accepting transducer" evidence="8">
    <location>
        <begin position="398"/>
        <end position="613"/>
    </location>
</feature>
<comment type="subcellular location">
    <subcellularLocation>
        <location evidence="1">Membrane</location>
    </subcellularLocation>
</comment>
<dbReference type="InterPro" id="IPR024478">
    <property type="entry name" value="HlyB_4HB_MCP"/>
</dbReference>
<organism evidence="10 11">
    <name type="scientific">Fulvimarina manganoxydans</name>
    <dbReference type="NCBI Taxonomy" id="937218"/>
    <lineage>
        <taxon>Bacteria</taxon>
        <taxon>Pseudomonadati</taxon>
        <taxon>Pseudomonadota</taxon>
        <taxon>Alphaproteobacteria</taxon>
        <taxon>Hyphomicrobiales</taxon>
        <taxon>Aurantimonadaceae</taxon>
        <taxon>Fulvimarina</taxon>
    </lineage>
</organism>
<dbReference type="InterPro" id="IPR004090">
    <property type="entry name" value="Chemotax_Me-accpt_rcpt"/>
</dbReference>
<dbReference type="FunFam" id="1.10.287.950:FF:000001">
    <property type="entry name" value="Methyl-accepting chemotaxis sensory transducer"/>
    <property type="match status" value="1"/>
</dbReference>
<gene>
    <name evidence="10" type="ORF">SAMN06297251_1349</name>
</gene>
<dbReference type="Proteomes" id="UP000192656">
    <property type="component" value="Unassembled WGS sequence"/>
</dbReference>
<dbReference type="Pfam" id="PF00015">
    <property type="entry name" value="MCPsignal"/>
    <property type="match status" value="1"/>
</dbReference>
<dbReference type="GO" id="GO:0005886">
    <property type="term" value="C:plasma membrane"/>
    <property type="evidence" value="ECO:0007669"/>
    <property type="project" value="TreeGrafter"/>
</dbReference>
<keyword evidence="5" id="KW-0175">Coiled coil</keyword>
<feature type="domain" description="HAMP" evidence="9">
    <location>
        <begin position="341"/>
        <end position="393"/>
    </location>
</feature>
<dbReference type="InterPro" id="IPR004089">
    <property type="entry name" value="MCPsignal_dom"/>
</dbReference>
<dbReference type="Gene3D" id="1.10.287.950">
    <property type="entry name" value="Methyl-accepting chemotaxis protein"/>
    <property type="match status" value="1"/>
</dbReference>
<keyword evidence="4" id="KW-0807">Transducer</keyword>
<evidence type="ECO:0000259" key="8">
    <source>
        <dbReference type="PROSITE" id="PS50111"/>
    </source>
</evidence>
<dbReference type="SMART" id="SM00283">
    <property type="entry name" value="MA"/>
    <property type="match status" value="1"/>
</dbReference>